<evidence type="ECO:0000313" key="2">
    <source>
        <dbReference type="Proteomes" id="UP000294309"/>
    </source>
</evidence>
<reference evidence="1 2" key="1">
    <citation type="submission" date="2019-03" db="EMBL/GenBank/DDBJ databases">
        <title>Complete genome sequence of Spiroplasma gladiatoris TG-1 (DSM 22552).</title>
        <authorList>
            <person name="Lin Y.-C."/>
            <person name="Chou L."/>
            <person name="Kuo C.-H."/>
        </authorList>
    </citation>
    <scope>NUCLEOTIDE SEQUENCE [LARGE SCALE GENOMIC DNA]</scope>
    <source>
        <strain evidence="1 2">TG-1</strain>
    </source>
</reference>
<dbReference type="InterPro" id="IPR054816">
    <property type="entry name" value="Lipoprotein_mollicutes-type_CS"/>
</dbReference>
<dbReference type="RefSeq" id="WP_134297696.1">
    <property type="nucleotide sequence ID" value="NZ_CP038013.1"/>
</dbReference>
<organism evidence="1 2">
    <name type="scientific">Spiroplasma gladiatoris</name>
    <dbReference type="NCBI Taxonomy" id="2143"/>
    <lineage>
        <taxon>Bacteria</taxon>
        <taxon>Bacillati</taxon>
        <taxon>Mycoplasmatota</taxon>
        <taxon>Mollicutes</taxon>
        <taxon>Entomoplasmatales</taxon>
        <taxon>Spiroplasmataceae</taxon>
        <taxon>Spiroplasma</taxon>
    </lineage>
</organism>
<dbReference type="EMBL" id="CP038013">
    <property type="protein sequence ID" value="QBQ07914.1"/>
    <property type="molecule type" value="Genomic_DNA"/>
</dbReference>
<protein>
    <recommendedName>
        <fullName evidence="3">Lipoprotein</fullName>
    </recommendedName>
</protein>
<dbReference type="KEGG" id="sgq:SGLAD_v1c07150"/>
<evidence type="ECO:0008006" key="3">
    <source>
        <dbReference type="Google" id="ProtNLM"/>
    </source>
</evidence>
<dbReference type="SUPFAM" id="SSF52833">
    <property type="entry name" value="Thioredoxin-like"/>
    <property type="match status" value="1"/>
</dbReference>
<dbReference type="AlphaFoldDB" id="A0A4P7AHK6"/>
<dbReference type="PROSITE" id="PS51257">
    <property type="entry name" value="PROKAR_LIPOPROTEIN"/>
    <property type="match status" value="1"/>
</dbReference>
<accession>A0A4P7AHK6</accession>
<dbReference type="Gene3D" id="3.40.30.10">
    <property type="entry name" value="Glutaredoxin"/>
    <property type="match status" value="1"/>
</dbReference>
<gene>
    <name evidence="1" type="ORF">SGLAD_v1c07150</name>
</gene>
<dbReference type="InterPro" id="IPR036249">
    <property type="entry name" value="Thioredoxin-like_sf"/>
</dbReference>
<sequence>MKKLLSVLSATALVGTSSISVVSCNMKNWNQFSDWIKNEDSFVLYLGAKDCEYCNKFEDDLANLKDIKGEDFVANKFDSLIKEYKNTLSIEGDNISKDEISGYGDAIKSDKIDFREYVINEKKDNFNEKWSKKLWKWVIDQGIDIYLKVAFKDYQEDYDSFYKKFKAIAKEKVTNYFNGSDIKATPMFLVIRNGKLVSWVNGYNSNPSETAVSGLNSWYEQIRIDFLNATVSKSNYTKINTSSKTDEESEEKSSMVSYDKINLNKYSNYIK</sequence>
<keyword evidence="2" id="KW-1185">Reference proteome</keyword>
<dbReference type="NCBIfam" id="NF038029">
    <property type="entry name" value="LP_plasma"/>
    <property type="match status" value="1"/>
</dbReference>
<name>A0A4P7AHK6_9MOLU</name>
<dbReference type="Proteomes" id="UP000294309">
    <property type="component" value="Chromosome"/>
</dbReference>
<proteinExistence type="predicted"/>
<dbReference type="OrthoDB" id="389063at2"/>
<evidence type="ECO:0000313" key="1">
    <source>
        <dbReference type="EMBL" id="QBQ07914.1"/>
    </source>
</evidence>